<gene>
    <name evidence="3" type="primary">LOC102809362</name>
</gene>
<dbReference type="GeneID" id="102809362"/>
<proteinExistence type="predicted"/>
<sequence>MPKCDKAKTLYGLGFSAVFTLGLGIVLLCTGYWKSDADQKVISYVYLAGSAVFFGIILLRLCMMSDNPCVKKILIGLHLRDDRNQLDELAVRHASEILRQQCNTHGHRAAVQIVVHTGRQLPPHQQPVCSARRDNLEEAPPPYESVVNKMGGEDGVCSSQIPLSDFQLPPEDEIKEGLPTYEEVIRNAMSAVN</sequence>
<accession>A0ABM0MXB5</accession>
<name>A0ABM0MXB5_SACKO</name>
<evidence type="ECO:0000313" key="3">
    <source>
        <dbReference type="RefSeq" id="XP_006824656.1"/>
    </source>
</evidence>
<dbReference type="RefSeq" id="XP_006824656.1">
    <property type="nucleotide sequence ID" value="XM_006824593.1"/>
</dbReference>
<feature type="transmembrane region" description="Helical" evidence="1">
    <location>
        <begin position="45"/>
        <end position="63"/>
    </location>
</feature>
<keyword evidence="1" id="KW-0472">Membrane</keyword>
<protein>
    <submittedName>
        <fullName evidence="3">Uncharacterized protein LOC102809362</fullName>
    </submittedName>
</protein>
<evidence type="ECO:0000256" key="1">
    <source>
        <dbReference type="SAM" id="Phobius"/>
    </source>
</evidence>
<reference evidence="3" key="1">
    <citation type="submission" date="2025-08" db="UniProtKB">
        <authorList>
            <consortium name="RefSeq"/>
        </authorList>
    </citation>
    <scope>IDENTIFICATION</scope>
    <source>
        <tissue evidence="3">Testes</tissue>
    </source>
</reference>
<organism evidence="2 3">
    <name type="scientific">Saccoglossus kowalevskii</name>
    <name type="common">Acorn worm</name>
    <dbReference type="NCBI Taxonomy" id="10224"/>
    <lineage>
        <taxon>Eukaryota</taxon>
        <taxon>Metazoa</taxon>
        <taxon>Hemichordata</taxon>
        <taxon>Enteropneusta</taxon>
        <taxon>Harrimaniidae</taxon>
        <taxon>Saccoglossus</taxon>
    </lineage>
</organism>
<keyword evidence="2" id="KW-1185">Reference proteome</keyword>
<dbReference type="Proteomes" id="UP000694865">
    <property type="component" value="Unplaced"/>
</dbReference>
<evidence type="ECO:0000313" key="2">
    <source>
        <dbReference type="Proteomes" id="UP000694865"/>
    </source>
</evidence>
<keyword evidence="1" id="KW-0812">Transmembrane</keyword>
<keyword evidence="1" id="KW-1133">Transmembrane helix</keyword>
<feature type="transmembrane region" description="Helical" evidence="1">
    <location>
        <begin position="12"/>
        <end position="33"/>
    </location>
</feature>